<dbReference type="GO" id="GO:0046914">
    <property type="term" value="F:transition metal ion binding"/>
    <property type="evidence" value="ECO:0007669"/>
    <property type="project" value="InterPro"/>
</dbReference>
<reference evidence="3 4" key="1">
    <citation type="journal article" date="2012" name="BMC Genomics">
        <title>Comparative genomic analysis of the genus Staphylococcus including Staphylococcus aureus and its newly described sister species Staphylococcus simiae.</title>
        <authorList>
            <person name="Suzuki H."/>
            <person name="Lefebure T."/>
            <person name="Pavinski Bitar P."/>
            <person name="Stanhope M.J."/>
        </authorList>
    </citation>
    <scope>NUCLEOTIDE SEQUENCE [LARGE SCALE GENOMIC DNA]</scope>
    <source>
        <strain evidence="3 4">CCM 7213</strain>
    </source>
</reference>
<gene>
    <name evidence="3" type="ORF">SS7213T_01536</name>
</gene>
<organism evidence="3 4">
    <name type="scientific">Staphylococcus simiae CCM 7213 = CCUG 51256</name>
    <dbReference type="NCBI Taxonomy" id="911238"/>
    <lineage>
        <taxon>Bacteria</taxon>
        <taxon>Bacillati</taxon>
        <taxon>Bacillota</taxon>
        <taxon>Bacilli</taxon>
        <taxon>Bacillales</taxon>
        <taxon>Staphylococcaceae</taxon>
        <taxon>Staphylococcus</taxon>
    </lineage>
</organism>
<evidence type="ECO:0000313" key="3">
    <source>
        <dbReference type="EMBL" id="EHJ08961.1"/>
    </source>
</evidence>
<comment type="caution">
    <text evidence="3">The sequence shown here is derived from an EMBL/GenBank/DDBJ whole genome shotgun (WGS) entry which is preliminary data.</text>
</comment>
<name>G5JFU3_9STAP</name>
<accession>G5JFU3</accession>
<dbReference type="InterPro" id="IPR052713">
    <property type="entry name" value="FeoA"/>
</dbReference>
<dbReference type="SMART" id="SM00899">
    <property type="entry name" value="FeoA"/>
    <property type="match status" value="1"/>
</dbReference>
<dbReference type="RefSeq" id="WP_002461901.1">
    <property type="nucleotide sequence ID" value="NZ_AEUN01000025.1"/>
</dbReference>
<dbReference type="AlphaFoldDB" id="G5JFU3"/>
<dbReference type="InterPro" id="IPR007167">
    <property type="entry name" value="Fe-transptr_FeoA-like"/>
</dbReference>
<evidence type="ECO:0000259" key="2">
    <source>
        <dbReference type="SMART" id="SM00899"/>
    </source>
</evidence>
<evidence type="ECO:0000256" key="1">
    <source>
        <dbReference type="ARBA" id="ARBA00023004"/>
    </source>
</evidence>
<dbReference type="Pfam" id="PF04023">
    <property type="entry name" value="FeoA"/>
    <property type="match status" value="1"/>
</dbReference>
<dbReference type="InterPro" id="IPR008988">
    <property type="entry name" value="Transcriptional_repressor_C"/>
</dbReference>
<dbReference type="Gene3D" id="2.30.30.90">
    <property type="match status" value="1"/>
</dbReference>
<dbReference type="PANTHER" id="PTHR42954">
    <property type="entry name" value="FE(2+) TRANSPORT PROTEIN A"/>
    <property type="match status" value="1"/>
</dbReference>
<dbReference type="OrthoDB" id="9811076at2"/>
<dbReference type="EMBL" id="AEUN01000025">
    <property type="protein sequence ID" value="EHJ08961.1"/>
    <property type="molecule type" value="Genomic_DNA"/>
</dbReference>
<dbReference type="Proteomes" id="UP000005413">
    <property type="component" value="Unassembled WGS sequence"/>
</dbReference>
<keyword evidence="1" id="KW-0408">Iron</keyword>
<dbReference type="PATRIC" id="fig|911238.3.peg.288"/>
<feature type="domain" description="Ferrous iron transporter FeoA-like" evidence="2">
    <location>
        <begin position="2"/>
        <end position="75"/>
    </location>
</feature>
<dbReference type="PANTHER" id="PTHR42954:SF1">
    <property type="entry name" value="FERROUS IRON TRANSPORTER FEOA DOMAIN-CONTAINING PROTEIN"/>
    <property type="match status" value="1"/>
</dbReference>
<protein>
    <submittedName>
        <fullName evidence="3">FeoA domain-containing protein</fullName>
    </submittedName>
</protein>
<sequence>MLSIKTGEKNKQYRIKHIDIDNVNMRYRLSAFGLTDGSTIKIKQKCLFKGPCIIETNGQQVSIRQCDACRIALEE</sequence>
<evidence type="ECO:0000313" key="4">
    <source>
        <dbReference type="Proteomes" id="UP000005413"/>
    </source>
</evidence>
<dbReference type="SUPFAM" id="SSF50037">
    <property type="entry name" value="C-terminal domain of transcriptional repressors"/>
    <property type="match status" value="1"/>
</dbReference>
<proteinExistence type="predicted"/>
<keyword evidence="4" id="KW-1185">Reference proteome</keyword>
<dbReference type="InterPro" id="IPR038157">
    <property type="entry name" value="FeoA_core_dom"/>
</dbReference>